<dbReference type="GO" id="GO:0000166">
    <property type="term" value="F:nucleotide binding"/>
    <property type="evidence" value="ECO:0007669"/>
    <property type="project" value="InterPro"/>
</dbReference>
<organism evidence="3 4">
    <name type="scientific">Candidatus Nitrospira kreftii</name>
    <dbReference type="NCBI Taxonomy" id="2652173"/>
    <lineage>
        <taxon>Bacteria</taxon>
        <taxon>Pseudomonadati</taxon>
        <taxon>Nitrospirota</taxon>
        <taxon>Nitrospiria</taxon>
        <taxon>Nitrospirales</taxon>
        <taxon>Nitrospiraceae</taxon>
        <taxon>Nitrospira</taxon>
    </lineage>
</organism>
<feature type="domain" description="GFO/IDH/MocA-like oxidoreductase" evidence="2">
    <location>
        <begin position="158"/>
        <end position="219"/>
    </location>
</feature>
<evidence type="ECO:0000313" key="4">
    <source>
        <dbReference type="Proteomes" id="UP000593737"/>
    </source>
</evidence>
<dbReference type="Gene3D" id="3.30.360.10">
    <property type="entry name" value="Dihydrodipicolinate Reductase, domain 2"/>
    <property type="match status" value="1"/>
</dbReference>
<name>A0A7S8FCU3_9BACT</name>
<dbReference type="Pfam" id="PF22725">
    <property type="entry name" value="GFO_IDH_MocA_C3"/>
    <property type="match status" value="1"/>
</dbReference>
<dbReference type="InterPro" id="IPR051450">
    <property type="entry name" value="Gfo/Idh/MocA_Oxidoreductases"/>
</dbReference>
<dbReference type="Proteomes" id="UP000593737">
    <property type="component" value="Chromosome"/>
</dbReference>
<protein>
    <submittedName>
        <fullName evidence="3">Oxidoreductase</fullName>
    </submittedName>
</protein>
<evidence type="ECO:0000259" key="2">
    <source>
        <dbReference type="Pfam" id="PF22725"/>
    </source>
</evidence>
<dbReference type="Pfam" id="PF01408">
    <property type="entry name" value="GFO_IDH_MocA"/>
    <property type="match status" value="1"/>
</dbReference>
<gene>
    <name evidence="3" type="ORF">Nkreftii_001203</name>
</gene>
<evidence type="ECO:0000259" key="1">
    <source>
        <dbReference type="Pfam" id="PF01408"/>
    </source>
</evidence>
<sequence length="315" mass="34365">MAKLRAGVIGVGHLGQHHARLYASSPDSMLVGVVDHDHSRASVIAEKYGGRLFKDLLDLLKQVDVVTIAVPTSGHYPLAKTCLQAGKHVLIEKPIAVLPMEAQELVELGKRNGCTLQVGHSERFNPIMPLMRPHIRETVLFECHRLGSYSERGVDVDVVLDLMIHDLDLLLSCNPGPVEDVRAVGVSVLSSTNDVANVQIQFQSGCVASLTASRISPKAMRQWRLFQPDGCVSIDFQSRHGVIGRPSADHDLKPMVAIEEIQAGEGEPLKLQLESFLHAIRAKSRPVVSGEDGAAALELAHRVLSAMKVFEQQKI</sequence>
<dbReference type="Gene3D" id="3.40.50.720">
    <property type="entry name" value="NAD(P)-binding Rossmann-like Domain"/>
    <property type="match status" value="1"/>
</dbReference>
<dbReference type="InterPro" id="IPR000683">
    <property type="entry name" value="Gfo/Idh/MocA-like_OxRdtase_N"/>
</dbReference>
<dbReference type="SUPFAM" id="SSF51735">
    <property type="entry name" value="NAD(P)-binding Rossmann-fold domains"/>
    <property type="match status" value="1"/>
</dbReference>
<accession>A0A7S8FCU3</accession>
<dbReference type="PANTHER" id="PTHR43377:SF1">
    <property type="entry name" value="BILIVERDIN REDUCTASE A"/>
    <property type="match status" value="1"/>
</dbReference>
<dbReference type="InterPro" id="IPR055170">
    <property type="entry name" value="GFO_IDH_MocA-like_dom"/>
</dbReference>
<dbReference type="KEGG" id="nkf:Nkreftii_001203"/>
<dbReference type="SUPFAM" id="SSF55347">
    <property type="entry name" value="Glyceraldehyde-3-phosphate dehydrogenase-like, C-terminal domain"/>
    <property type="match status" value="1"/>
</dbReference>
<reference evidence="3 4" key="1">
    <citation type="journal article" date="2020" name="ISME J.">
        <title>Enrichment and physiological characterization of a novel comammox Nitrospira indicates ammonium inhibition of complete nitrification.</title>
        <authorList>
            <person name="Sakoula D."/>
            <person name="Koch H."/>
            <person name="Frank J."/>
            <person name="Jetten M.S.M."/>
            <person name="van Kessel M.A.H.J."/>
            <person name="Lucker S."/>
        </authorList>
    </citation>
    <scope>NUCLEOTIDE SEQUENCE [LARGE SCALE GENOMIC DNA]</scope>
    <source>
        <strain evidence="3">Comreactor17</strain>
    </source>
</reference>
<dbReference type="EMBL" id="CP047423">
    <property type="protein sequence ID" value="QPD03429.1"/>
    <property type="molecule type" value="Genomic_DNA"/>
</dbReference>
<dbReference type="PANTHER" id="PTHR43377">
    <property type="entry name" value="BILIVERDIN REDUCTASE A"/>
    <property type="match status" value="1"/>
</dbReference>
<evidence type="ECO:0000313" key="3">
    <source>
        <dbReference type="EMBL" id="QPD03429.1"/>
    </source>
</evidence>
<dbReference type="InterPro" id="IPR036291">
    <property type="entry name" value="NAD(P)-bd_dom_sf"/>
</dbReference>
<proteinExistence type="predicted"/>
<feature type="domain" description="Gfo/Idh/MocA-like oxidoreductase N-terminal" evidence="1">
    <location>
        <begin position="4"/>
        <end position="120"/>
    </location>
</feature>
<dbReference type="AlphaFoldDB" id="A0A7S8FCU3"/>